<protein>
    <recommendedName>
        <fullName evidence="3">Resolvase/invertase-type recombinase catalytic domain-containing protein</fullName>
    </recommendedName>
</protein>
<keyword evidence="2" id="KW-1185">Reference proteome</keyword>
<reference evidence="1 2" key="1">
    <citation type="submission" date="2016-07" db="EMBL/GenBank/DDBJ databases">
        <title>Pervasive Adenine N6-methylation of Active Genes in Fungi.</title>
        <authorList>
            <consortium name="DOE Joint Genome Institute"/>
            <person name="Mondo S.J."/>
            <person name="Dannebaum R.O."/>
            <person name="Kuo R.C."/>
            <person name="Labutti K."/>
            <person name="Haridas S."/>
            <person name="Kuo A."/>
            <person name="Salamov A."/>
            <person name="Ahrendt S.R."/>
            <person name="Lipzen A."/>
            <person name="Sullivan W."/>
            <person name="Andreopoulos W.B."/>
            <person name="Clum A."/>
            <person name="Lindquist E."/>
            <person name="Daum C."/>
            <person name="Ramamoorthy G.K."/>
            <person name="Gryganskyi A."/>
            <person name="Culley D."/>
            <person name="Magnuson J.K."/>
            <person name="James T.Y."/>
            <person name="O'Malley M.A."/>
            <person name="Stajich J.E."/>
            <person name="Spatafora J.W."/>
            <person name="Visel A."/>
            <person name="Grigoriev I.V."/>
        </authorList>
    </citation>
    <scope>NUCLEOTIDE SEQUENCE [LARGE SCALE GENOMIC DNA]</scope>
    <source>
        <strain evidence="1 2">NRRL 2496</strain>
    </source>
</reference>
<dbReference type="EMBL" id="MCGN01000006">
    <property type="protein sequence ID" value="ORY95336.1"/>
    <property type="molecule type" value="Genomic_DNA"/>
</dbReference>
<dbReference type="InParanoid" id="A0A1X2H9I8"/>
<gene>
    <name evidence="1" type="ORF">BCR43DRAFT_298147</name>
</gene>
<evidence type="ECO:0008006" key="3">
    <source>
        <dbReference type="Google" id="ProtNLM"/>
    </source>
</evidence>
<organism evidence="1 2">
    <name type="scientific">Syncephalastrum racemosum</name>
    <name type="common">Filamentous fungus</name>
    <dbReference type="NCBI Taxonomy" id="13706"/>
    <lineage>
        <taxon>Eukaryota</taxon>
        <taxon>Fungi</taxon>
        <taxon>Fungi incertae sedis</taxon>
        <taxon>Mucoromycota</taxon>
        <taxon>Mucoromycotina</taxon>
        <taxon>Mucoromycetes</taxon>
        <taxon>Mucorales</taxon>
        <taxon>Syncephalastraceae</taxon>
        <taxon>Syncephalastrum</taxon>
    </lineage>
</organism>
<dbReference type="OMA" id="RKTSCTH"/>
<evidence type="ECO:0000313" key="1">
    <source>
        <dbReference type="EMBL" id="ORY95336.1"/>
    </source>
</evidence>
<name>A0A1X2H9I8_SYNRA</name>
<dbReference type="OrthoDB" id="2306559at2759"/>
<accession>A0A1X2H9I8</accession>
<dbReference type="AlphaFoldDB" id="A0A1X2H9I8"/>
<sequence length="118" mass="13304">MNVGYIRKPQLNESASTRIRCLDHMANILSRKTSCTHIYVSPVCKSTSPQIKRDYDDNPLAKRLTGVDGTMQDTLKLFSQSGKSIRLCVIEFAGLTDDPNDLQQFLRRSKKQSLITKG</sequence>
<dbReference type="Proteomes" id="UP000242180">
    <property type="component" value="Unassembled WGS sequence"/>
</dbReference>
<comment type="caution">
    <text evidence="1">The sequence shown here is derived from an EMBL/GenBank/DDBJ whole genome shotgun (WGS) entry which is preliminary data.</text>
</comment>
<evidence type="ECO:0000313" key="2">
    <source>
        <dbReference type="Proteomes" id="UP000242180"/>
    </source>
</evidence>
<proteinExistence type="predicted"/>